<protein>
    <submittedName>
        <fullName evidence="1">Uncharacterized protein</fullName>
    </submittedName>
</protein>
<comment type="caution">
    <text evidence="1">The sequence shown here is derived from an EMBL/GenBank/DDBJ whole genome shotgun (WGS) entry which is preliminary data.</text>
</comment>
<dbReference type="AlphaFoldDB" id="A0A5B7EVA9"/>
<gene>
    <name evidence="1" type="ORF">E2C01_029726</name>
</gene>
<organism evidence="1 2">
    <name type="scientific">Portunus trituberculatus</name>
    <name type="common">Swimming crab</name>
    <name type="synonym">Neptunus trituberculatus</name>
    <dbReference type="NCBI Taxonomy" id="210409"/>
    <lineage>
        <taxon>Eukaryota</taxon>
        <taxon>Metazoa</taxon>
        <taxon>Ecdysozoa</taxon>
        <taxon>Arthropoda</taxon>
        <taxon>Crustacea</taxon>
        <taxon>Multicrustacea</taxon>
        <taxon>Malacostraca</taxon>
        <taxon>Eumalacostraca</taxon>
        <taxon>Eucarida</taxon>
        <taxon>Decapoda</taxon>
        <taxon>Pleocyemata</taxon>
        <taxon>Brachyura</taxon>
        <taxon>Eubrachyura</taxon>
        <taxon>Portunoidea</taxon>
        <taxon>Portunidae</taxon>
        <taxon>Portuninae</taxon>
        <taxon>Portunus</taxon>
    </lineage>
</organism>
<evidence type="ECO:0000313" key="1">
    <source>
        <dbReference type="EMBL" id="MPC36274.1"/>
    </source>
</evidence>
<name>A0A5B7EVA9_PORTR</name>
<reference evidence="1 2" key="1">
    <citation type="submission" date="2019-05" db="EMBL/GenBank/DDBJ databases">
        <title>Another draft genome of Portunus trituberculatus and its Hox gene families provides insights of decapod evolution.</title>
        <authorList>
            <person name="Jeong J.-H."/>
            <person name="Song I."/>
            <person name="Kim S."/>
            <person name="Choi T."/>
            <person name="Kim D."/>
            <person name="Ryu S."/>
            <person name="Kim W."/>
        </authorList>
    </citation>
    <scope>NUCLEOTIDE SEQUENCE [LARGE SCALE GENOMIC DNA]</scope>
    <source>
        <tissue evidence="1">Muscle</tissue>
    </source>
</reference>
<accession>A0A5B7EVA9</accession>
<keyword evidence="2" id="KW-1185">Reference proteome</keyword>
<dbReference type="EMBL" id="VSRR010003469">
    <property type="protein sequence ID" value="MPC36274.1"/>
    <property type="molecule type" value="Genomic_DNA"/>
</dbReference>
<sequence length="87" mass="9842">MRCGSSLALSGVDEEVHRTFKIQRWRQKRVQRHKPVTSPLPWPPGGLNLFSWLNKREGMEPGKVIGRGVEERKGLTLCVCGWTEEGG</sequence>
<proteinExistence type="predicted"/>
<evidence type="ECO:0000313" key="2">
    <source>
        <dbReference type="Proteomes" id="UP000324222"/>
    </source>
</evidence>
<dbReference type="Proteomes" id="UP000324222">
    <property type="component" value="Unassembled WGS sequence"/>
</dbReference>